<evidence type="ECO:0000313" key="3">
    <source>
        <dbReference type="Proteomes" id="UP000669903"/>
    </source>
</evidence>
<comment type="caution">
    <text evidence="2">The sequence shown here is derived from an EMBL/GenBank/DDBJ whole genome shotgun (WGS) entry which is preliminary data.</text>
</comment>
<feature type="non-terminal residue" evidence="2">
    <location>
        <position position="1"/>
    </location>
</feature>
<dbReference type="Gene3D" id="3.40.50.300">
    <property type="entry name" value="P-loop containing nucleotide triphosphate hydrolases"/>
    <property type="match status" value="1"/>
</dbReference>
<dbReference type="InterPro" id="IPR049163">
    <property type="entry name" value="Pif1-like_2B_dom"/>
</dbReference>
<dbReference type="PANTHER" id="PTHR47642">
    <property type="entry name" value="ATP-DEPENDENT DNA HELICASE"/>
    <property type="match status" value="1"/>
</dbReference>
<keyword evidence="2" id="KW-0378">Hydrolase</keyword>
<keyword evidence="2" id="KW-0347">Helicase</keyword>
<evidence type="ECO:0000313" key="2">
    <source>
        <dbReference type="EMBL" id="KAG5339159.1"/>
    </source>
</evidence>
<dbReference type="Pfam" id="PF21530">
    <property type="entry name" value="Pif1_2B_dom"/>
    <property type="match status" value="1"/>
</dbReference>
<accession>A0A836G2E9</accession>
<dbReference type="GO" id="GO:0004386">
    <property type="term" value="F:helicase activity"/>
    <property type="evidence" value="ECO:0007669"/>
    <property type="project" value="UniProtKB-KW"/>
</dbReference>
<dbReference type="Gene3D" id="2.30.30.940">
    <property type="match status" value="1"/>
</dbReference>
<feature type="non-terminal residue" evidence="2">
    <location>
        <position position="783"/>
    </location>
</feature>
<dbReference type="InterPro" id="IPR027417">
    <property type="entry name" value="P-loop_NTPase"/>
</dbReference>
<keyword evidence="2" id="KW-0547">Nucleotide-binding</keyword>
<feature type="domain" description="DNA helicase Pif1-like 2B" evidence="1">
    <location>
        <begin position="176"/>
        <end position="207"/>
    </location>
</feature>
<dbReference type="InterPro" id="IPR051055">
    <property type="entry name" value="PIF1_helicase"/>
</dbReference>
<keyword evidence="3" id="KW-1185">Reference proteome</keyword>
<dbReference type="EMBL" id="JAANIC010003539">
    <property type="protein sequence ID" value="KAG5339159.1"/>
    <property type="molecule type" value="Genomic_DNA"/>
</dbReference>
<keyword evidence="2" id="KW-0067">ATP-binding</keyword>
<dbReference type="AlphaFoldDB" id="A0A836G2E9"/>
<proteinExistence type="predicted"/>
<dbReference type="Proteomes" id="UP000669903">
    <property type="component" value="Unassembled WGS sequence"/>
</dbReference>
<protein>
    <submittedName>
        <fullName evidence="2">PIF1 helicase</fullName>
    </submittedName>
</protein>
<reference evidence="2" key="1">
    <citation type="submission" date="2020-03" db="EMBL/GenBank/DDBJ databases">
        <title>Relaxed selection underlies rapid genomic changes in the transitions from sociality to social parasitism in ants.</title>
        <authorList>
            <person name="Bi X."/>
        </authorList>
    </citation>
    <scope>NUCLEOTIDE SEQUENCE</scope>
    <source>
        <strain evidence="2">BGI-DK2014a</strain>
        <tissue evidence="2">Whole body</tissue>
    </source>
</reference>
<sequence>MRVSLNHFTHSINISSNNRRGRFNVKIEKAFELVAELIEKRENDLKTADRDKFDDSELNCNPIEADDAMKDKTLRDKLKTIELFIIDEVSMILNVTFMFINLRLCEIFDTTNKNDGFFGRKHHKYLDIMGGSDLWSLFDYDKLLINMQQKCDNTYLDILSKIRIDLVTDSNINVLQVIAIKIGAKVMIRRNINVTLGLVNGTIGNVVPVNGNHIDSIKIVISDNKETTITKVDIKFEVFHKMVVLRKQFPLSLNYGITIHKSQGIMCKNAMMDLGTSVFSDDQAYVGLSVKTNSGAIVEYNLRSVFKAQLPQIHSEKKAVKIHHITSCSNAKCQAKHNTLLHMPSAADPSTNNIDKEVASKEIPPSSVVATHVSGSFNSEQVMLSTAIVLAGRAELCWIADRKRTSYPRNLWKSSYNRDSTRTPRLCIVTDQVTDKIPAVSSGRDKFDLPRNIRLADPRFHISSDIDLLIGAELFWNLICVSQIRSSEHPTLQKTRLGWILAGRLGSTIPTASRVHSFHASVTNAELHEHVSRAWQMDDISARSDNYTMEESICERHFLDNVSQNFQGRYTDALLVRPTVQRNLISILMRFRFFAYVIIADIIKMYRQILVHPSQTRLQRILWRDDLSANVDTYELTTVIYDIASVKWVSNCSELLEIDNRDHVPVIIRDNAADSWILGMQWNQCQDTFQFLCKLETEVHVVAKPNQSEALMGSLPTNRISVSRSFSRCGVDSAGPLLLREGKHRKARSHKSGRPTHMYSDNGTTFVGAHKQIQELYDIHNDQ</sequence>
<name>A0A836G2E9_9HYME</name>
<evidence type="ECO:0000259" key="1">
    <source>
        <dbReference type="Pfam" id="PF21530"/>
    </source>
</evidence>
<gene>
    <name evidence="2" type="primary">Pif1_1</name>
    <name evidence="2" type="ORF">G6Z76_0010661</name>
</gene>
<organism evidence="2 3">
    <name type="scientific">Acromyrmex charruanus</name>
    <dbReference type="NCBI Taxonomy" id="2715315"/>
    <lineage>
        <taxon>Eukaryota</taxon>
        <taxon>Metazoa</taxon>
        <taxon>Ecdysozoa</taxon>
        <taxon>Arthropoda</taxon>
        <taxon>Hexapoda</taxon>
        <taxon>Insecta</taxon>
        <taxon>Pterygota</taxon>
        <taxon>Neoptera</taxon>
        <taxon>Endopterygota</taxon>
        <taxon>Hymenoptera</taxon>
        <taxon>Apocrita</taxon>
        <taxon>Aculeata</taxon>
        <taxon>Formicoidea</taxon>
        <taxon>Formicidae</taxon>
        <taxon>Myrmicinae</taxon>
        <taxon>Acromyrmex</taxon>
    </lineage>
</organism>
<dbReference type="SUPFAM" id="SSF52540">
    <property type="entry name" value="P-loop containing nucleoside triphosphate hydrolases"/>
    <property type="match status" value="1"/>
</dbReference>